<dbReference type="EMBL" id="FNAJ01000006">
    <property type="protein sequence ID" value="SDE39146.1"/>
    <property type="molecule type" value="Genomic_DNA"/>
</dbReference>
<comment type="caution">
    <text evidence="2">The sequence shown here is derived from an EMBL/GenBank/DDBJ whole genome shotgun (WGS) entry which is preliminary data.</text>
</comment>
<sequence length="305" mass="33253">MRGGTACHVRYAFARPARAVHRSLVREPPSWRPFLLAMQPVGWPTGATQSHSPFEARDEARRPKGRGAPRQLAVRKCREISRRKTPDISEQRATGVTPAPPARGASCGDARSVQHEIHHGGDGIHARRALSRCPRAHALLSEPLRPAVARPALPGAREALGQHVAEGSPIAAAPSLSSSELREQTATPVRRHLFRGSWARSASPVWCKWRVRTALVLLHRYGGRLSCAPAQQGKPRVEQSVWTSSNSGHVIGTVACHPEALTQCRTGRHVTAENLRLTPLRSAWRSAIRSLFLRGSHGTSAEASM</sequence>
<evidence type="ECO:0000313" key="3">
    <source>
        <dbReference type="Proteomes" id="UP000198717"/>
    </source>
</evidence>
<protein>
    <submittedName>
        <fullName evidence="2">Uncharacterized protein</fullName>
    </submittedName>
</protein>
<feature type="compositionally biased region" description="Basic and acidic residues" evidence="1">
    <location>
        <begin position="76"/>
        <end position="90"/>
    </location>
</feature>
<keyword evidence="3" id="KW-1185">Reference proteome</keyword>
<dbReference type="Proteomes" id="UP000198717">
    <property type="component" value="Unassembled WGS sequence"/>
</dbReference>
<proteinExistence type="predicted"/>
<gene>
    <name evidence="2" type="ORF">SAMN04488504_106313</name>
</gene>
<name>A0ABY0MUK3_9BACT</name>
<evidence type="ECO:0000313" key="2">
    <source>
        <dbReference type="EMBL" id="SDE39146.1"/>
    </source>
</evidence>
<evidence type="ECO:0000256" key="1">
    <source>
        <dbReference type="SAM" id="MobiDB-lite"/>
    </source>
</evidence>
<feature type="region of interest" description="Disordered" evidence="1">
    <location>
        <begin position="45"/>
        <end position="109"/>
    </location>
</feature>
<reference evidence="2 3" key="1">
    <citation type="submission" date="2016-10" db="EMBL/GenBank/DDBJ databases">
        <authorList>
            <person name="Varghese N."/>
            <person name="Submissions S."/>
        </authorList>
    </citation>
    <scope>NUCLEOTIDE SEQUENCE [LARGE SCALE GENOMIC DNA]</scope>
    <source>
        <strain evidence="2 3">DSM 2260</strain>
    </source>
</reference>
<accession>A0ABY0MUK3</accession>
<organism evidence="2 3">
    <name type="scientific">Myxococcus virescens</name>
    <dbReference type="NCBI Taxonomy" id="83456"/>
    <lineage>
        <taxon>Bacteria</taxon>
        <taxon>Pseudomonadati</taxon>
        <taxon>Myxococcota</taxon>
        <taxon>Myxococcia</taxon>
        <taxon>Myxococcales</taxon>
        <taxon>Cystobacterineae</taxon>
        <taxon>Myxococcaceae</taxon>
        <taxon>Myxococcus</taxon>
    </lineage>
</organism>